<evidence type="ECO:0000256" key="2">
    <source>
        <dbReference type="SAM" id="SignalP"/>
    </source>
</evidence>
<evidence type="ECO:0000256" key="1">
    <source>
        <dbReference type="PROSITE-ProRule" id="PRU00339"/>
    </source>
</evidence>
<keyword evidence="2" id="KW-0732">Signal</keyword>
<dbReference type="InterPro" id="IPR019734">
    <property type="entry name" value="TPR_rpt"/>
</dbReference>
<dbReference type="Pfam" id="PF08308">
    <property type="entry name" value="PEGA"/>
    <property type="match status" value="1"/>
</dbReference>
<evidence type="ECO:0000313" key="5">
    <source>
        <dbReference type="Proteomes" id="UP000249169"/>
    </source>
</evidence>
<dbReference type="PROSITE" id="PS50005">
    <property type="entry name" value="TPR"/>
    <property type="match status" value="1"/>
</dbReference>
<feature type="signal peptide" evidence="2">
    <location>
        <begin position="1"/>
        <end position="26"/>
    </location>
</feature>
<keyword evidence="1" id="KW-0802">TPR repeat</keyword>
<evidence type="ECO:0000259" key="3">
    <source>
        <dbReference type="Pfam" id="PF08308"/>
    </source>
</evidence>
<protein>
    <recommendedName>
        <fullName evidence="3">PEGA domain-containing protein</fullName>
    </recommendedName>
</protein>
<dbReference type="InterPro" id="IPR013229">
    <property type="entry name" value="PEGA"/>
</dbReference>
<organism evidence="4 5">
    <name type="scientific">Lujinxingia litoralis</name>
    <dbReference type="NCBI Taxonomy" id="2211119"/>
    <lineage>
        <taxon>Bacteria</taxon>
        <taxon>Deltaproteobacteria</taxon>
        <taxon>Bradymonadales</taxon>
        <taxon>Lujinxingiaceae</taxon>
        <taxon>Lujinxingia</taxon>
    </lineage>
</organism>
<dbReference type="AlphaFoldDB" id="A0A328C8R9"/>
<dbReference type="Pfam" id="PF13432">
    <property type="entry name" value="TPR_16"/>
    <property type="match status" value="1"/>
</dbReference>
<feature type="repeat" description="TPR" evidence="1">
    <location>
        <begin position="74"/>
        <end position="107"/>
    </location>
</feature>
<accession>A0A328C8R9</accession>
<gene>
    <name evidence="4" type="ORF">DL240_09295</name>
</gene>
<dbReference type="Gene3D" id="1.25.40.10">
    <property type="entry name" value="Tetratricopeptide repeat domain"/>
    <property type="match status" value="1"/>
</dbReference>
<evidence type="ECO:0000313" key="4">
    <source>
        <dbReference type="EMBL" id="RAL23070.1"/>
    </source>
</evidence>
<dbReference type="EMBL" id="QHKO01000003">
    <property type="protein sequence ID" value="RAL23070.1"/>
    <property type="molecule type" value="Genomic_DNA"/>
</dbReference>
<name>A0A328C8R9_9DELT</name>
<dbReference type="Proteomes" id="UP000249169">
    <property type="component" value="Unassembled WGS sequence"/>
</dbReference>
<dbReference type="InterPro" id="IPR011990">
    <property type="entry name" value="TPR-like_helical_dom_sf"/>
</dbReference>
<feature type="domain" description="PEGA" evidence="3">
    <location>
        <begin position="131"/>
        <end position="193"/>
    </location>
</feature>
<sequence length="331" mass="35776">MRMKKRVVWAVLAAVLMCLCASVAVAAEPFDALSEAEKVELIELIDSGTAAYDAGEFQTAVELFHRAYELAPLPDFLYRLGLAYERLGEDARAVEYYRSFLNAEPQAEERGRIESTIEVIEGRLARRARTSIEVITRPEGARVYVGSREDGMRGVTPIELNVEPGEYRLIVELEGYEVVEEQVQVPQGQRVVLRPGLTPQGGFAEADRSVWRSTWVPVSLAVVGAGALVLTPVFNGLANDAAAERSELLQDRRSTQNEVDKYAIERREATYRGLTIGAAVVGGAAITTAGALLVWQLLADDAGAGAEQAGLEAVGVGPLGDTVGVGLRGRF</sequence>
<comment type="caution">
    <text evidence="4">The sequence shown here is derived from an EMBL/GenBank/DDBJ whole genome shotgun (WGS) entry which is preliminary data.</text>
</comment>
<reference evidence="4 5" key="1">
    <citation type="submission" date="2018-05" db="EMBL/GenBank/DDBJ databases">
        <title>Lujinxingia marina gen. nov. sp. nov., a new facultative anaerobic member of the class Deltaproteobacteria, and proposal of Lujinxingaceae fam. nov.</title>
        <authorList>
            <person name="Li C.-M."/>
        </authorList>
    </citation>
    <scope>NUCLEOTIDE SEQUENCE [LARGE SCALE GENOMIC DNA]</scope>
    <source>
        <strain evidence="4 5">B210</strain>
    </source>
</reference>
<keyword evidence="5" id="KW-1185">Reference proteome</keyword>
<proteinExistence type="predicted"/>
<dbReference type="SUPFAM" id="SSF48452">
    <property type="entry name" value="TPR-like"/>
    <property type="match status" value="1"/>
</dbReference>
<feature type="chain" id="PRO_5016441863" description="PEGA domain-containing protein" evidence="2">
    <location>
        <begin position="27"/>
        <end position="331"/>
    </location>
</feature>